<dbReference type="EMBL" id="WCRW01000019">
    <property type="protein sequence ID" value="KAB4451783.1"/>
    <property type="molecule type" value="Genomic_DNA"/>
</dbReference>
<protein>
    <submittedName>
        <fullName evidence="1">Uncharacterized protein</fullName>
    </submittedName>
</protein>
<name>A0A7J5JK68_BACT4</name>
<reference evidence="1 2" key="1">
    <citation type="journal article" date="2019" name="Nat. Med.">
        <title>A library of human gut bacterial isolates paired with longitudinal multiomics data enables mechanistic microbiome research.</title>
        <authorList>
            <person name="Poyet M."/>
            <person name="Groussin M."/>
            <person name="Gibbons S.M."/>
            <person name="Avila-Pacheco J."/>
            <person name="Jiang X."/>
            <person name="Kearney S.M."/>
            <person name="Perrotta A.R."/>
            <person name="Berdy B."/>
            <person name="Zhao S."/>
            <person name="Lieberman T.D."/>
            <person name="Swanson P.K."/>
            <person name="Smith M."/>
            <person name="Roesemann S."/>
            <person name="Alexander J.E."/>
            <person name="Rich S.A."/>
            <person name="Livny J."/>
            <person name="Vlamakis H."/>
            <person name="Clish C."/>
            <person name="Bullock K."/>
            <person name="Deik A."/>
            <person name="Scott J."/>
            <person name="Pierce K.A."/>
            <person name="Xavier R.J."/>
            <person name="Alm E.J."/>
        </authorList>
    </citation>
    <scope>NUCLEOTIDE SEQUENCE [LARGE SCALE GENOMIC DNA]</scope>
    <source>
        <strain evidence="1 2">BIOML-A160</strain>
    </source>
</reference>
<accession>A0A7J5JK68</accession>
<evidence type="ECO:0000313" key="2">
    <source>
        <dbReference type="Proteomes" id="UP000436825"/>
    </source>
</evidence>
<sequence>MQIFINETSLNSQYEEKRDFVLALKVFLSSIKKISEIRNNREVFKSNAFFYCTGLKGTYLETVLKSNPELNASFVQNMQLVNPKSWEKQQIHEVYSKYEFQEIDYVNTSIAELAERKFQNNTLVGFLLNFSNSIFGDSSKIEILKNKIHEISIDCAINPEDIESWLINKKIINPEETYNENSGLPPLDIQTVLRDSTKFEKTNYPKNNGRSIYRKIGTNELWVVDGAKKHAGSKAHIEVFDETTGKHLGTSLYNETKINEHFAKKDRSINLGN</sequence>
<dbReference type="RefSeq" id="WP_414179844.1">
    <property type="nucleotide sequence ID" value="NZ_JBLHAB010000033.1"/>
</dbReference>
<dbReference type="Proteomes" id="UP000436825">
    <property type="component" value="Unassembled WGS sequence"/>
</dbReference>
<organism evidence="1 2">
    <name type="scientific">Bacteroides thetaiotaomicron</name>
    <dbReference type="NCBI Taxonomy" id="818"/>
    <lineage>
        <taxon>Bacteria</taxon>
        <taxon>Pseudomonadati</taxon>
        <taxon>Bacteroidota</taxon>
        <taxon>Bacteroidia</taxon>
        <taxon>Bacteroidales</taxon>
        <taxon>Bacteroidaceae</taxon>
        <taxon>Bacteroides</taxon>
    </lineage>
</organism>
<dbReference type="AlphaFoldDB" id="A0A7J5JK68"/>
<proteinExistence type="predicted"/>
<gene>
    <name evidence="1" type="ORF">GAN75_21555</name>
</gene>
<evidence type="ECO:0000313" key="1">
    <source>
        <dbReference type="EMBL" id="KAB4451783.1"/>
    </source>
</evidence>
<comment type="caution">
    <text evidence="1">The sequence shown here is derived from an EMBL/GenBank/DDBJ whole genome shotgun (WGS) entry which is preliminary data.</text>
</comment>